<dbReference type="RefSeq" id="WP_242543207.1">
    <property type="nucleotide sequence ID" value="NZ_CP147250.1"/>
</dbReference>
<keyword evidence="2" id="KW-1185">Reference proteome</keyword>
<protein>
    <submittedName>
        <fullName evidence="1">Uncharacterized protein</fullName>
    </submittedName>
</protein>
<dbReference type="Proteomes" id="UP000664360">
    <property type="component" value="Chromosome"/>
</dbReference>
<gene>
    <name evidence="1" type="ORF">DOK79_000129</name>
</gene>
<evidence type="ECO:0000313" key="1">
    <source>
        <dbReference type="EMBL" id="WYJ78624.1"/>
    </source>
</evidence>
<name>A0ABZ2SX43_9ENTE</name>
<accession>A0ABZ2SX43</accession>
<dbReference type="EMBL" id="CP147250">
    <property type="protein sequence ID" value="WYJ78624.1"/>
    <property type="molecule type" value="Genomic_DNA"/>
</dbReference>
<proteinExistence type="predicted"/>
<reference evidence="1 2" key="1">
    <citation type="submission" date="2024-03" db="EMBL/GenBank/DDBJ databases">
        <title>The Genome Sequence of Enterococcus sp. DIV1094.</title>
        <authorList>
            <consortium name="The Broad Institute Genomics Platform"/>
            <consortium name="The Broad Institute Microbial Omics Core"/>
            <consortium name="The Broad Institute Genomic Center for Infectious Diseases"/>
            <person name="Earl A."/>
            <person name="Manson A."/>
            <person name="Gilmore M."/>
            <person name="Schwartman J."/>
            <person name="Shea T."/>
            <person name="Abouelleil A."/>
            <person name="Cao P."/>
            <person name="Chapman S."/>
            <person name="Cusick C."/>
            <person name="Young S."/>
            <person name="Neafsey D."/>
            <person name="Nusbaum C."/>
            <person name="Birren B."/>
        </authorList>
    </citation>
    <scope>NUCLEOTIDE SEQUENCE [LARGE SCALE GENOMIC DNA]</scope>
    <source>
        <strain evidence="1 2">DIV1094</strain>
    </source>
</reference>
<evidence type="ECO:0000313" key="2">
    <source>
        <dbReference type="Proteomes" id="UP000664360"/>
    </source>
</evidence>
<organism evidence="1 2">
    <name type="scientific">Candidatus Enterococcus mangumiae</name>
    <dbReference type="NCBI Taxonomy" id="2230878"/>
    <lineage>
        <taxon>Bacteria</taxon>
        <taxon>Bacillati</taxon>
        <taxon>Bacillota</taxon>
        <taxon>Bacilli</taxon>
        <taxon>Lactobacillales</taxon>
        <taxon>Enterococcaceae</taxon>
        <taxon>Enterococcus</taxon>
    </lineage>
</organism>
<sequence length="82" mass="9679">MGKKKNWLILVIVSLLLALFTTIDVNKMNEPTEKEKQLAFLKEHEEELTKYIIEKNSQINIAIIKYDWESFRIAELLPKKCT</sequence>